<name>D2S091_HALTV</name>
<gene>
    <name evidence="1" type="ordered locus">Htur_3933</name>
</gene>
<dbReference type="KEGG" id="htu:Htur_3933"/>
<evidence type="ECO:0000313" key="2">
    <source>
        <dbReference type="Proteomes" id="UP000001903"/>
    </source>
</evidence>
<dbReference type="NCBIfam" id="TIGR03172">
    <property type="entry name" value="selenium cofactor biosynthesis protein YqeC"/>
    <property type="match status" value="1"/>
</dbReference>
<geneLocation type="plasmid" evidence="1 2">
    <name>pHTUR01</name>
</geneLocation>
<keyword evidence="2" id="KW-1185">Reference proteome</keyword>
<evidence type="ECO:0000313" key="1">
    <source>
        <dbReference type="EMBL" id="ADB62788.1"/>
    </source>
</evidence>
<sequence>MRLSDALGLGDRELVSFVGAGGKKTAMHRLATEGTERGYDVGYTTTTKMPPPDLPLTVANVEALPSKLTETEPPVAFARDWVPDPERVARKVRGFDPEPLASIFDRGIFDWLLVKADGARTREFKAPGSGEPVVPDATTRVVPVASVLAVGEPLSDAVVHRPERVAAITGLSVGDAITPEAIGTVLASPRGGLKRVPDGADVTPVVNKADTPVRQETARRILEHALESTTRFARGFVTSFERDVCLAVESDAP</sequence>
<accession>D2S091</accession>
<dbReference type="Pfam" id="PF19842">
    <property type="entry name" value="YqeC"/>
    <property type="match status" value="1"/>
</dbReference>
<dbReference type="GeneID" id="8744561"/>
<dbReference type="EMBL" id="CP001861">
    <property type="protein sequence ID" value="ADB62788.1"/>
    <property type="molecule type" value="Genomic_DNA"/>
</dbReference>
<dbReference type="HOGENOM" id="CLU_068045_0_0_2"/>
<dbReference type="OrthoDB" id="291404at2157"/>
<dbReference type="AlphaFoldDB" id="D2S091"/>
<organism evidence="1 2">
    <name type="scientific">Haloterrigena turkmenica (strain ATCC 51198 / DSM 5511 / JCM 9101 / NCIMB 13204 / VKM B-1734 / 4k)</name>
    <name type="common">Halococcus turkmenicus</name>
    <dbReference type="NCBI Taxonomy" id="543526"/>
    <lineage>
        <taxon>Archaea</taxon>
        <taxon>Methanobacteriati</taxon>
        <taxon>Methanobacteriota</taxon>
        <taxon>Stenosarchaea group</taxon>
        <taxon>Halobacteria</taxon>
        <taxon>Halobacteriales</taxon>
        <taxon>Natrialbaceae</taxon>
        <taxon>Haloterrigena</taxon>
    </lineage>
</organism>
<proteinExistence type="predicted"/>
<reference evidence="1 2" key="1">
    <citation type="journal article" date="2010" name="Stand. Genomic Sci.">
        <title>Complete genome sequence of Haloterrigena turkmenica type strain (4k).</title>
        <authorList>
            <person name="Saunders E."/>
            <person name="Tindall B.J."/>
            <person name="Fahnrich R."/>
            <person name="Lapidus A."/>
            <person name="Copeland A."/>
            <person name="Del Rio T.G."/>
            <person name="Lucas S."/>
            <person name="Chen F."/>
            <person name="Tice H."/>
            <person name="Cheng J.F."/>
            <person name="Han C."/>
            <person name="Detter J.C."/>
            <person name="Bruce D."/>
            <person name="Goodwin L."/>
            <person name="Chain P."/>
            <person name="Pitluck S."/>
            <person name="Pati A."/>
            <person name="Ivanova N."/>
            <person name="Mavromatis K."/>
            <person name="Chen A."/>
            <person name="Palaniappan K."/>
            <person name="Land M."/>
            <person name="Hauser L."/>
            <person name="Chang Y.J."/>
            <person name="Jeffries C.D."/>
            <person name="Brettin T."/>
            <person name="Rohde M."/>
            <person name="Goker M."/>
            <person name="Bristow J."/>
            <person name="Eisen J.A."/>
            <person name="Markowitz V."/>
            <person name="Hugenholtz P."/>
            <person name="Klenk H.P."/>
            <person name="Kyrpides N.C."/>
        </authorList>
    </citation>
    <scope>NUCLEOTIDE SEQUENCE [LARGE SCALE GENOMIC DNA]</scope>
    <source>
        <strain evidence="2">ATCC 51198 / DSM 5511 / JCM 9101 / NCIMB 13204 / VKM B-1734 / 4k</strain>
    </source>
</reference>
<dbReference type="RefSeq" id="WP_012945032.1">
    <property type="nucleotide sequence ID" value="NC_013744.1"/>
</dbReference>
<protein>
    <submittedName>
        <fullName evidence="1">Anaerobic dehydrogenase cluster protein</fullName>
    </submittedName>
</protein>
<dbReference type="Proteomes" id="UP000001903">
    <property type="component" value="Plasmid pHTUR01"/>
</dbReference>
<dbReference type="InterPro" id="IPR017587">
    <property type="entry name" value="YqeC"/>
</dbReference>
<keyword evidence="1" id="KW-0614">Plasmid</keyword>